<feature type="domain" description="Glycine transporter" evidence="8">
    <location>
        <begin position="91"/>
        <end position="166"/>
    </location>
</feature>
<keyword evidence="4 7" id="KW-0812">Transmembrane</keyword>
<evidence type="ECO:0000256" key="1">
    <source>
        <dbReference type="ARBA" id="ARBA00004651"/>
    </source>
</evidence>
<dbReference type="PANTHER" id="PTHR30506:SF3">
    <property type="entry name" value="UPF0126 INNER MEMBRANE PROTEIN YADS-RELATED"/>
    <property type="match status" value="1"/>
</dbReference>
<feature type="transmembrane region" description="Helical" evidence="7">
    <location>
        <begin position="59"/>
        <end position="79"/>
    </location>
</feature>
<keyword evidence="10" id="KW-1185">Reference proteome</keyword>
<comment type="subcellular location">
    <subcellularLocation>
        <location evidence="1">Cell membrane</location>
        <topology evidence="1">Multi-pass membrane protein</topology>
    </subcellularLocation>
</comment>
<evidence type="ECO:0000313" key="9">
    <source>
        <dbReference type="EMBL" id="AEE52778.1"/>
    </source>
</evidence>
<feature type="transmembrane region" description="Helical" evidence="7">
    <location>
        <begin position="117"/>
        <end position="137"/>
    </location>
</feature>
<dbReference type="Proteomes" id="UP000008461">
    <property type="component" value="Chromosome"/>
</dbReference>
<name>F4L069_HALH1</name>
<dbReference type="AlphaFoldDB" id="F4L069"/>
<evidence type="ECO:0000256" key="6">
    <source>
        <dbReference type="ARBA" id="ARBA00023136"/>
    </source>
</evidence>
<sequence length="202" mass="22500">MDIIYFFELLGTFVFAISGMASAAEKKFDIFGGAIIGWATAVGGGTIRDVMIGRLPVGWMRDTNFLFAILAALPVVYFFRKTILRFPRTFLWFDSLGIGLFTVLGLERTLALGLDPAVAVVMGAVSATFGGVLRDLLCNEIPLLFQPKTELYVTVCLLGGLFYLFLGLFGLDYRWKMIITILVVFSLRQLAVSYQWRLPTIK</sequence>
<dbReference type="Pfam" id="PF03458">
    <property type="entry name" value="Gly_transporter"/>
    <property type="match status" value="2"/>
</dbReference>
<dbReference type="GO" id="GO:0005886">
    <property type="term" value="C:plasma membrane"/>
    <property type="evidence" value="ECO:0007669"/>
    <property type="project" value="UniProtKB-SubCell"/>
</dbReference>
<reference key="2">
    <citation type="submission" date="2011-04" db="EMBL/GenBank/DDBJ databases">
        <title>Complete sequence of chromosome of Haliscomenobacter hydrossis DSM 1100.</title>
        <authorList>
            <consortium name="US DOE Joint Genome Institute (JGI-PGF)"/>
            <person name="Lucas S."/>
            <person name="Han J."/>
            <person name="Lapidus A."/>
            <person name="Bruce D."/>
            <person name="Goodwin L."/>
            <person name="Pitluck S."/>
            <person name="Peters L."/>
            <person name="Kyrpides N."/>
            <person name="Mavromatis K."/>
            <person name="Ivanova N."/>
            <person name="Ovchinnikova G."/>
            <person name="Pagani I."/>
            <person name="Daligault H."/>
            <person name="Detter J.C."/>
            <person name="Han C."/>
            <person name="Land M."/>
            <person name="Hauser L."/>
            <person name="Markowitz V."/>
            <person name="Cheng J.-F."/>
            <person name="Hugenholtz P."/>
            <person name="Woyke T."/>
            <person name="Wu D."/>
            <person name="Verbarg S."/>
            <person name="Frueling A."/>
            <person name="Brambilla E."/>
            <person name="Klenk H.-P."/>
            <person name="Eisen J.A."/>
        </authorList>
    </citation>
    <scope>NUCLEOTIDE SEQUENCE</scope>
    <source>
        <strain>DSM 1100</strain>
    </source>
</reference>
<evidence type="ECO:0000256" key="4">
    <source>
        <dbReference type="ARBA" id="ARBA00022692"/>
    </source>
</evidence>
<evidence type="ECO:0000256" key="7">
    <source>
        <dbReference type="SAM" id="Phobius"/>
    </source>
</evidence>
<evidence type="ECO:0000259" key="8">
    <source>
        <dbReference type="Pfam" id="PF03458"/>
    </source>
</evidence>
<dbReference type="eggNOG" id="COG2860">
    <property type="taxonomic scope" value="Bacteria"/>
</dbReference>
<gene>
    <name evidence="9" type="ordered locus">Halhy_4950</name>
</gene>
<keyword evidence="3" id="KW-1003">Cell membrane</keyword>
<feature type="transmembrane region" description="Helical" evidence="7">
    <location>
        <begin position="149"/>
        <end position="171"/>
    </location>
</feature>
<dbReference type="EMBL" id="CP002691">
    <property type="protein sequence ID" value="AEE52778.1"/>
    <property type="molecule type" value="Genomic_DNA"/>
</dbReference>
<feature type="transmembrane region" description="Helical" evidence="7">
    <location>
        <begin position="6"/>
        <end position="23"/>
    </location>
</feature>
<evidence type="ECO:0000256" key="5">
    <source>
        <dbReference type="ARBA" id="ARBA00022989"/>
    </source>
</evidence>
<evidence type="ECO:0000256" key="3">
    <source>
        <dbReference type="ARBA" id="ARBA00022475"/>
    </source>
</evidence>
<keyword evidence="5 7" id="KW-1133">Transmembrane helix</keyword>
<reference evidence="9 10" key="1">
    <citation type="journal article" date="2011" name="Stand. Genomic Sci.">
        <title>Complete genome sequence of Haliscomenobacter hydrossis type strain (O).</title>
        <authorList>
            <consortium name="US DOE Joint Genome Institute (JGI-PGF)"/>
            <person name="Daligault H."/>
            <person name="Lapidus A."/>
            <person name="Zeytun A."/>
            <person name="Nolan M."/>
            <person name="Lucas S."/>
            <person name="Del Rio T.G."/>
            <person name="Tice H."/>
            <person name="Cheng J.F."/>
            <person name="Tapia R."/>
            <person name="Han C."/>
            <person name="Goodwin L."/>
            <person name="Pitluck S."/>
            <person name="Liolios K."/>
            <person name="Pagani I."/>
            <person name="Ivanova N."/>
            <person name="Huntemann M."/>
            <person name="Mavromatis K."/>
            <person name="Mikhailova N."/>
            <person name="Pati A."/>
            <person name="Chen A."/>
            <person name="Palaniappan K."/>
            <person name="Land M."/>
            <person name="Hauser L."/>
            <person name="Brambilla E.M."/>
            <person name="Rohde M."/>
            <person name="Verbarg S."/>
            <person name="Goker M."/>
            <person name="Bristow J."/>
            <person name="Eisen J.A."/>
            <person name="Markowitz V."/>
            <person name="Hugenholtz P."/>
            <person name="Kyrpides N.C."/>
            <person name="Klenk H.P."/>
            <person name="Woyke T."/>
        </authorList>
    </citation>
    <scope>NUCLEOTIDE SEQUENCE [LARGE SCALE GENOMIC DNA]</scope>
    <source>
        <strain evidence="10">ATCC 27775 / DSM 1100 / LMG 10767 / O</strain>
    </source>
</reference>
<proteinExistence type="inferred from homology"/>
<dbReference type="RefSeq" id="WP_013767313.1">
    <property type="nucleotide sequence ID" value="NC_015510.1"/>
</dbReference>
<keyword evidence="6 7" id="KW-0472">Membrane</keyword>
<dbReference type="KEGG" id="hhy:Halhy_4950"/>
<dbReference type="HOGENOM" id="CLU_064906_2_0_10"/>
<organism evidence="9 10">
    <name type="scientific">Haliscomenobacter hydrossis (strain ATCC 27775 / DSM 1100 / LMG 10767 / O)</name>
    <dbReference type="NCBI Taxonomy" id="760192"/>
    <lineage>
        <taxon>Bacteria</taxon>
        <taxon>Pseudomonadati</taxon>
        <taxon>Bacteroidota</taxon>
        <taxon>Saprospiria</taxon>
        <taxon>Saprospirales</taxon>
        <taxon>Haliscomenobacteraceae</taxon>
        <taxon>Haliscomenobacter</taxon>
    </lineage>
</organism>
<evidence type="ECO:0000256" key="2">
    <source>
        <dbReference type="ARBA" id="ARBA00008193"/>
    </source>
</evidence>
<accession>F4L069</accession>
<comment type="similarity">
    <text evidence="2">Belongs to the UPF0126 family.</text>
</comment>
<evidence type="ECO:0000313" key="10">
    <source>
        <dbReference type="Proteomes" id="UP000008461"/>
    </source>
</evidence>
<dbReference type="OrthoDB" id="9791874at2"/>
<dbReference type="PANTHER" id="PTHR30506">
    <property type="entry name" value="INNER MEMBRANE PROTEIN"/>
    <property type="match status" value="1"/>
</dbReference>
<feature type="domain" description="Glycine transporter" evidence="8">
    <location>
        <begin position="6"/>
        <end position="80"/>
    </location>
</feature>
<feature type="transmembrane region" description="Helical" evidence="7">
    <location>
        <begin position="30"/>
        <end position="47"/>
    </location>
</feature>
<protein>
    <submittedName>
        <fullName evidence="9">Uncharacterized protein family UPF0126</fullName>
    </submittedName>
</protein>
<dbReference type="InterPro" id="IPR005115">
    <property type="entry name" value="Gly_transporter"/>
</dbReference>